<dbReference type="InterPro" id="IPR055305">
    <property type="entry name" value="GG3-like"/>
</dbReference>
<evidence type="ECO:0008006" key="5">
    <source>
        <dbReference type="Google" id="ProtNLM"/>
    </source>
</evidence>
<dbReference type="Proteomes" id="UP001293593">
    <property type="component" value="Unassembled WGS sequence"/>
</dbReference>
<dbReference type="AlphaFoldDB" id="A0AAE1MPE3"/>
<evidence type="ECO:0000256" key="2">
    <source>
        <dbReference type="SAM" id="MobiDB-lite"/>
    </source>
</evidence>
<proteinExistence type="predicted"/>
<feature type="compositionally biased region" description="Low complexity" evidence="2">
    <location>
        <begin position="12"/>
        <end position="21"/>
    </location>
</feature>
<dbReference type="EMBL" id="JAWXYG010000006">
    <property type="protein sequence ID" value="KAK4269063.1"/>
    <property type="molecule type" value="Genomic_DNA"/>
</dbReference>
<feature type="compositionally biased region" description="Polar residues" evidence="2">
    <location>
        <begin position="1"/>
        <end position="11"/>
    </location>
</feature>
<reference evidence="3" key="1">
    <citation type="submission" date="2023-10" db="EMBL/GenBank/DDBJ databases">
        <title>Chromosome-level genome of the transformable northern wattle, Acacia crassicarpa.</title>
        <authorList>
            <person name="Massaro I."/>
            <person name="Sinha N.R."/>
            <person name="Poethig S."/>
            <person name="Leichty A.R."/>
        </authorList>
    </citation>
    <scope>NUCLEOTIDE SEQUENCE</scope>
    <source>
        <strain evidence="3">Acra3RX</strain>
        <tissue evidence="3">Leaf</tissue>
    </source>
</reference>
<comment type="caution">
    <text evidence="3">The sequence shown here is derived from an EMBL/GenBank/DDBJ whole genome shotgun (WGS) entry which is preliminary data.</text>
</comment>
<keyword evidence="4" id="KW-1185">Reference proteome</keyword>
<name>A0AAE1MPE3_9FABA</name>
<sequence length="110" mass="12328">MSTSLSSSTEQPLSPKSSPPLGLLDFYGKRKQMVKIQVLEREIALLQEELKSLEGLHPASRCCKEVWFRSFHTHKSDNLQIPWLLEANQVKLGVSSESSMGLLQQMLSAS</sequence>
<feature type="coiled-coil region" evidence="1">
    <location>
        <begin position="29"/>
        <end position="56"/>
    </location>
</feature>
<evidence type="ECO:0000256" key="1">
    <source>
        <dbReference type="SAM" id="Coils"/>
    </source>
</evidence>
<gene>
    <name evidence="3" type="ORF">QN277_022268</name>
</gene>
<keyword evidence="1" id="KW-0175">Coiled coil</keyword>
<organism evidence="3 4">
    <name type="scientific">Acacia crassicarpa</name>
    <name type="common">northern wattle</name>
    <dbReference type="NCBI Taxonomy" id="499986"/>
    <lineage>
        <taxon>Eukaryota</taxon>
        <taxon>Viridiplantae</taxon>
        <taxon>Streptophyta</taxon>
        <taxon>Embryophyta</taxon>
        <taxon>Tracheophyta</taxon>
        <taxon>Spermatophyta</taxon>
        <taxon>Magnoliopsida</taxon>
        <taxon>eudicotyledons</taxon>
        <taxon>Gunneridae</taxon>
        <taxon>Pentapetalae</taxon>
        <taxon>rosids</taxon>
        <taxon>fabids</taxon>
        <taxon>Fabales</taxon>
        <taxon>Fabaceae</taxon>
        <taxon>Caesalpinioideae</taxon>
        <taxon>mimosoid clade</taxon>
        <taxon>Acacieae</taxon>
        <taxon>Acacia</taxon>
    </lineage>
</organism>
<evidence type="ECO:0000313" key="4">
    <source>
        <dbReference type="Proteomes" id="UP001293593"/>
    </source>
</evidence>
<accession>A0AAE1MPE3</accession>
<protein>
    <recommendedName>
        <fullName evidence="5">G protein gamma domain-containing protein</fullName>
    </recommendedName>
</protein>
<dbReference type="PANTHER" id="PTHR32378">
    <property type="entry name" value="GUANINE NUCLEOTIDE-BINDING PROTEIN SUBUNIT GAMMA 3"/>
    <property type="match status" value="1"/>
</dbReference>
<feature type="region of interest" description="Disordered" evidence="2">
    <location>
        <begin position="1"/>
        <end position="21"/>
    </location>
</feature>
<evidence type="ECO:0000313" key="3">
    <source>
        <dbReference type="EMBL" id="KAK4269063.1"/>
    </source>
</evidence>
<dbReference type="PANTHER" id="PTHR32378:SF14">
    <property type="match status" value="1"/>
</dbReference>